<gene>
    <name evidence="11 14" type="primary">dnaX</name>
    <name evidence="14" type="ORF">MRX98_15285</name>
</gene>
<keyword evidence="15" id="KW-1185">Reference proteome</keyword>
<dbReference type="InterPro" id="IPR045085">
    <property type="entry name" value="HLD_clamp_pol_III_gamma_tau"/>
</dbReference>
<keyword evidence="3 11" id="KW-0548">Nucleotidyltransferase</keyword>
<dbReference type="Gene3D" id="3.40.50.300">
    <property type="entry name" value="P-loop containing nucleotide triphosphate hydrolases"/>
    <property type="match status" value="1"/>
</dbReference>
<evidence type="ECO:0000256" key="12">
    <source>
        <dbReference type="SAM" id="MobiDB-lite"/>
    </source>
</evidence>
<dbReference type="Pfam" id="PF22608">
    <property type="entry name" value="DNAX_ATPase_lid"/>
    <property type="match status" value="1"/>
</dbReference>
<sequence>MSYLVLARKYRPQIFDEVVGQGHVTRTLVNAIEAGRVAHALLFTGPRGTGKTTVARIVAKAMNCEQGPTPTPCNVCRSCLEITAGHASDVFEIDGASNNSVDQVRELRENLKYMPAHSRYKIYIIDEVHMLTLAAFNALLKTLEEPPSHVLFMFATTEPHKIPVTILSRCQRHDLRRIDTAAIIAQMQSLCDSEEVPIDQAGLALIAQEAAGSMRDGLSLLDHVLSCAEGEVTADLVADLLGAVDHNHLFELSEAVFARDIQGVLEKIDTIWRLGLEMKRFYADLTAHFHRLMMVAMGDRTGQLVDLPDQAVRHMRRQVASVSNPFLLQVLDLLFQAEPAIKFSTQPRLAMEMVFLKLFQTPPALAIDTLIERLDQLRTSGAAASPVAPQGGGQVVKTPALPANSSATAAGGGAGPASQAAAAENAIPRHEAPETAEASETPETPEAPAVDTARPSGTLPTPAADAPALDTQALWENALEAVEQEKPSLGALLKRCRIVALEEGRLTMEVDGNAFAVKSIQKHHVFLEALFCRLARRTTTLEVIANTRDAAEKQKEREVAEKRRQAALDHPLVMEAMELFGGKVIDVKVESGPPEK</sequence>
<keyword evidence="8 11" id="KW-0067">ATP-binding</keyword>
<protein>
    <recommendedName>
        <fullName evidence="11">DNA polymerase III subunit gamma/tau</fullName>
        <ecNumber evidence="11">2.7.7.7</ecNumber>
    </recommendedName>
</protein>
<dbReference type="SUPFAM" id="SSF52540">
    <property type="entry name" value="P-loop containing nucleoside triphosphate hydrolases"/>
    <property type="match status" value="1"/>
</dbReference>
<dbReference type="Gene3D" id="1.20.272.10">
    <property type="match status" value="1"/>
</dbReference>
<dbReference type="CDD" id="cd00009">
    <property type="entry name" value="AAA"/>
    <property type="match status" value="1"/>
</dbReference>
<evidence type="ECO:0000313" key="14">
    <source>
        <dbReference type="EMBL" id="MCJ8501945.1"/>
    </source>
</evidence>
<dbReference type="Pfam" id="PF13177">
    <property type="entry name" value="DNA_pol3_delta2"/>
    <property type="match status" value="1"/>
</dbReference>
<dbReference type="GO" id="GO:0009360">
    <property type="term" value="C:DNA polymerase III complex"/>
    <property type="evidence" value="ECO:0007669"/>
    <property type="project" value="InterPro"/>
</dbReference>
<accession>A0AA41UJH7</accession>
<dbReference type="InterPro" id="IPR022754">
    <property type="entry name" value="DNA_pol_III_gamma-3"/>
</dbReference>
<evidence type="ECO:0000256" key="11">
    <source>
        <dbReference type="RuleBase" id="RU364063"/>
    </source>
</evidence>
<dbReference type="EMBL" id="JALJRB010000019">
    <property type="protein sequence ID" value="MCJ8501945.1"/>
    <property type="molecule type" value="Genomic_DNA"/>
</dbReference>
<evidence type="ECO:0000259" key="13">
    <source>
        <dbReference type="SMART" id="SM00382"/>
    </source>
</evidence>
<evidence type="ECO:0000256" key="7">
    <source>
        <dbReference type="ARBA" id="ARBA00022833"/>
    </source>
</evidence>
<evidence type="ECO:0000256" key="9">
    <source>
        <dbReference type="ARBA" id="ARBA00022932"/>
    </source>
</evidence>
<keyword evidence="6 11" id="KW-0547">Nucleotide-binding</keyword>
<evidence type="ECO:0000256" key="2">
    <source>
        <dbReference type="ARBA" id="ARBA00022679"/>
    </source>
</evidence>
<evidence type="ECO:0000256" key="8">
    <source>
        <dbReference type="ARBA" id="ARBA00022840"/>
    </source>
</evidence>
<reference evidence="14" key="1">
    <citation type="submission" date="2022-04" db="EMBL/GenBank/DDBJ databases">
        <title>Desulfatitalea alkaliphila sp. nov., a novel anaerobic sulfate-reducing bacterium isolated from terrestrial mud volcano, Taman Peninsula, Russia.</title>
        <authorList>
            <person name="Khomyakova M.A."/>
            <person name="Merkel A.Y."/>
            <person name="Slobodkin A.I."/>
        </authorList>
    </citation>
    <scope>NUCLEOTIDE SEQUENCE</scope>
    <source>
        <strain evidence="14">M08but</strain>
    </source>
</reference>
<organism evidence="14 15">
    <name type="scientific">Desulfatitalea alkaliphila</name>
    <dbReference type="NCBI Taxonomy" id="2929485"/>
    <lineage>
        <taxon>Bacteria</taxon>
        <taxon>Pseudomonadati</taxon>
        <taxon>Thermodesulfobacteriota</taxon>
        <taxon>Desulfobacteria</taxon>
        <taxon>Desulfobacterales</taxon>
        <taxon>Desulfosarcinaceae</taxon>
        <taxon>Desulfatitalea</taxon>
    </lineage>
</organism>
<dbReference type="GO" id="GO:0005524">
    <property type="term" value="F:ATP binding"/>
    <property type="evidence" value="ECO:0007669"/>
    <property type="project" value="UniProtKB-KW"/>
</dbReference>
<dbReference type="InterPro" id="IPR008921">
    <property type="entry name" value="DNA_pol3_clamp-load_cplx_C"/>
</dbReference>
<feature type="region of interest" description="Disordered" evidence="12">
    <location>
        <begin position="382"/>
        <end position="465"/>
    </location>
</feature>
<dbReference type="NCBIfam" id="TIGR02397">
    <property type="entry name" value="dnaX_nterm"/>
    <property type="match status" value="1"/>
</dbReference>
<keyword evidence="7" id="KW-0862">Zinc</keyword>
<dbReference type="PANTHER" id="PTHR11669">
    <property type="entry name" value="REPLICATION FACTOR C / DNA POLYMERASE III GAMMA-TAU SUBUNIT"/>
    <property type="match status" value="1"/>
</dbReference>
<keyword evidence="5" id="KW-0479">Metal-binding</keyword>
<comment type="caution">
    <text evidence="14">The sequence shown here is derived from an EMBL/GenBank/DDBJ whole genome shotgun (WGS) entry which is preliminary data.</text>
</comment>
<dbReference type="FunFam" id="3.40.50.300:FF:000014">
    <property type="entry name" value="DNA polymerase III subunit gamma/tau"/>
    <property type="match status" value="1"/>
</dbReference>
<dbReference type="RefSeq" id="WP_246911450.1">
    <property type="nucleotide sequence ID" value="NZ_JALJRB010000019.1"/>
</dbReference>
<dbReference type="GO" id="GO:0003677">
    <property type="term" value="F:DNA binding"/>
    <property type="evidence" value="ECO:0007669"/>
    <property type="project" value="InterPro"/>
</dbReference>
<keyword evidence="2 11" id="KW-0808">Transferase</keyword>
<dbReference type="Pfam" id="PF12169">
    <property type="entry name" value="DNA_pol3_gamma3"/>
    <property type="match status" value="1"/>
</dbReference>
<evidence type="ECO:0000256" key="4">
    <source>
        <dbReference type="ARBA" id="ARBA00022705"/>
    </source>
</evidence>
<dbReference type="GO" id="GO:0003887">
    <property type="term" value="F:DNA-directed DNA polymerase activity"/>
    <property type="evidence" value="ECO:0007669"/>
    <property type="project" value="UniProtKB-KW"/>
</dbReference>
<proteinExistence type="inferred from homology"/>
<dbReference type="Gene3D" id="1.10.8.60">
    <property type="match status" value="1"/>
</dbReference>
<name>A0AA41UJH7_9BACT</name>
<feature type="compositionally biased region" description="Low complexity" evidence="12">
    <location>
        <begin position="416"/>
        <end position="426"/>
    </location>
</feature>
<comment type="subunit">
    <text evidence="11">DNA polymerase III contains a core (composed of alpha, epsilon and theta chains) that associates with a tau subunit. This core dimerizes to form the POLIII' complex. PolIII' associates with the gamma complex (composed of gamma, delta, delta', psi and chi chains) and with the beta chain to form the complete DNA polymerase III complex.</text>
</comment>
<feature type="domain" description="AAA+ ATPase" evidence="13">
    <location>
        <begin position="37"/>
        <end position="179"/>
    </location>
</feature>
<dbReference type="NCBIfam" id="NF004046">
    <property type="entry name" value="PRK05563.1"/>
    <property type="match status" value="1"/>
</dbReference>
<dbReference type="SMART" id="SM00382">
    <property type="entry name" value="AAA"/>
    <property type="match status" value="1"/>
</dbReference>
<dbReference type="InterPro" id="IPR003593">
    <property type="entry name" value="AAA+_ATPase"/>
</dbReference>
<evidence type="ECO:0000256" key="3">
    <source>
        <dbReference type="ARBA" id="ARBA00022695"/>
    </source>
</evidence>
<dbReference type="AlphaFoldDB" id="A0AA41UJH7"/>
<evidence type="ECO:0000256" key="10">
    <source>
        <dbReference type="ARBA" id="ARBA00049244"/>
    </source>
</evidence>
<feature type="compositionally biased region" description="Low complexity" evidence="12">
    <location>
        <begin position="435"/>
        <end position="465"/>
    </location>
</feature>
<dbReference type="EC" id="2.7.7.7" evidence="11"/>
<comment type="function">
    <text evidence="11">DNA polymerase III is a complex, multichain enzyme responsible for most of the replicative synthesis in bacteria. This DNA polymerase also exhibits 3' to 5' exonuclease activity.</text>
</comment>
<dbReference type="GO" id="GO:0046872">
    <property type="term" value="F:metal ion binding"/>
    <property type="evidence" value="ECO:0007669"/>
    <property type="project" value="UniProtKB-KW"/>
</dbReference>
<comment type="similarity">
    <text evidence="1 11">Belongs to the DnaX/STICHEL family.</text>
</comment>
<dbReference type="SUPFAM" id="SSF48019">
    <property type="entry name" value="post-AAA+ oligomerization domain-like"/>
    <property type="match status" value="1"/>
</dbReference>
<dbReference type="InterPro" id="IPR012763">
    <property type="entry name" value="DNA_pol_III_sug/sutau_N"/>
</dbReference>
<keyword evidence="4 11" id="KW-0235">DNA replication</keyword>
<evidence type="ECO:0000256" key="1">
    <source>
        <dbReference type="ARBA" id="ARBA00006360"/>
    </source>
</evidence>
<dbReference type="Proteomes" id="UP001165427">
    <property type="component" value="Unassembled WGS sequence"/>
</dbReference>
<evidence type="ECO:0000256" key="6">
    <source>
        <dbReference type="ARBA" id="ARBA00022741"/>
    </source>
</evidence>
<dbReference type="InterPro" id="IPR027417">
    <property type="entry name" value="P-loop_NTPase"/>
</dbReference>
<comment type="catalytic activity">
    <reaction evidence="10 11">
        <text>DNA(n) + a 2'-deoxyribonucleoside 5'-triphosphate = DNA(n+1) + diphosphate</text>
        <dbReference type="Rhea" id="RHEA:22508"/>
        <dbReference type="Rhea" id="RHEA-COMP:17339"/>
        <dbReference type="Rhea" id="RHEA-COMP:17340"/>
        <dbReference type="ChEBI" id="CHEBI:33019"/>
        <dbReference type="ChEBI" id="CHEBI:61560"/>
        <dbReference type="ChEBI" id="CHEBI:173112"/>
        <dbReference type="EC" id="2.7.7.7"/>
    </reaction>
</comment>
<dbReference type="InterPro" id="IPR050238">
    <property type="entry name" value="DNA_Rep/Repair_Clamp_Loader"/>
</dbReference>
<evidence type="ECO:0000256" key="5">
    <source>
        <dbReference type="ARBA" id="ARBA00022723"/>
    </source>
</evidence>
<dbReference type="CDD" id="cd18137">
    <property type="entry name" value="HLD_clamp_pol_III_gamma_tau"/>
    <property type="match status" value="1"/>
</dbReference>
<keyword evidence="9 11" id="KW-0239">DNA-directed DNA polymerase</keyword>
<dbReference type="GO" id="GO:0006261">
    <property type="term" value="P:DNA-templated DNA replication"/>
    <property type="evidence" value="ECO:0007669"/>
    <property type="project" value="TreeGrafter"/>
</dbReference>
<dbReference type="PANTHER" id="PTHR11669:SF0">
    <property type="entry name" value="PROTEIN STICHEL-LIKE 2"/>
    <property type="match status" value="1"/>
</dbReference>
<evidence type="ECO:0000313" key="15">
    <source>
        <dbReference type="Proteomes" id="UP001165427"/>
    </source>
</evidence>